<sequence length="800" mass="90910">MTRNSAISVVQLAVSGTLYLGVFITCALFIHFLLTENAARLQSWFMPCLGILLLPSVIVQLVSAVLLLGHRGDQMSATSSVVIAVFHILQVGFLWRHVDLFRECDPNMKMRASRQLNRLQLLFTVIAIIPVLLIQTFIIFHYEQLHWKTIAPVAVSLVSGFFYLASYRRTYAEKSSYLVQTCSVSQTMLRLTWRCGELASRSISLIVFASIYYFWIFLVVGLHGLAMMVCLCTPIFGFQDSKGKTRTSRTLISLMYTFIYTFVFVNYHKQNSVFRYSFYYLIMCLENGVLLTVWYLQSTQALQIFNKHAVLAVSCGAYLIGVTALVVLKTWFETREAIDSETEIICQQSECINCKLSICSKHNIKHQRPFSAGWMSQYNTATTNGNYYKNILQDSYFDSDVVSTAELLNSSGEHCHIRDTDVESVKKDEKENKVAVQASGTYTHKRFFDSNSSIARFNDADSITSGSGVYDEDWRQKPDGIMTQLSAIDALSLVSSRTHLLTDSWDSLMQQSGETQCDTKSPKKIDIMNSLIRKDLDTSFFSEGYSTDHTLESYQLPVTVLAKTRPNRPRKVGTAYSAASDSTDCTICAFMRQNESSPEPPANIPDPDFDPIVSVETRAERRRRRRREYNASRSSSAAVLQKQRRYSDKSDSEHSYKQKYEKASERQSRRQAIIISSTSKHARQFTESSSEDHHRKFLKSDLSSHKKQTPSSSYEYQVPLKLLRKCAKSETTDLSMLNQYDANCRMEVSSDSADSAYPRYTPVNERTEPIHHRHTPLDAYLAATDDDKDGTSESSCEMII</sequence>
<feature type="transmembrane region" description="Helical" evidence="7">
    <location>
        <begin position="250"/>
        <end position="267"/>
    </location>
</feature>
<comment type="subcellular location">
    <subcellularLocation>
        <location evidence="1">Cell membrane</location>
        <topology evidence="1">Multi-pass membrane protein</topology>
    </subcellularLocation>
    <subcellularLocation>
        <location evidence="7">Membrane</location>
        <topology evidence="7">Multi-pass membrane protein</topology>
    </subcellularLocation>
</comment>
<feature type="transmembrane region" description="Helical" evidence="7">
    <location>
        <begin position="12"/>
        <end position="34"/>
    </location>
</feature>
<feature type="transmembrane region" description="Helical" evidence="7">
    <location>
        <begin position="75"/>
        <end position="98"/>
    </location>
</feature>
<feature type="transmembrane region" description="Helical" evidence="7">
    <location>
        <begin position="221"/>
        <end position="238"/>
    </location>
</feature>
<dbReference type="AlphaFoldDB" id="A0A9D4HBH7"/>
<keyword evidence="5 7" id="KW-1133">Transmembrane helix</keyword>
<evidence type="ECO:0000256" key="4">
    <source>
        <dbReference type="ARBA" id="ARBA00022692"/>
    </source>
</evidence>
<evidence type="ECO:0000313" key="9">
    <source>
        <dbReference type="EMBL" id="KAH3831985.1"/>
    </source>
</evidence>
<proteinExistence type="inferred from homology"/>
<evidence type="ECO:0000256" key="5">
    <source>
        <dbReference type="ARBA" id="ARBA00022989"/>
    </source>
</evidence>
<keyword evidence="6 7" id="KW-0472">Membrane</keyword>
<evidence type="ECO:0000256" key="7">
    <source>
        <dbReference type="RuleBase" id="RU910716"/>
    </source>
</evidence>
<feature type="transmembrane region" description="Helical" evidence="7">
    <location>
        <begin position="309"/>
        <end position="332"/>
    </location>
</feature>
<evidence type="ECO:0000256" key="3">
    <source>
        <dbReference type="ARBA" id="ARBA00022475"/>
    </source>
</evidence>
<evidence type="ECO:0000256" key="2">
    <source>
        <dbReference type="ARBA" id="ARBA00008789"/>
    </source>
</evidence>
<dbReference type="OrthoDB" id="6356248at2759"/>
<organism evidence="9 10">
    <name type="scientific">Dreissena polymorpha</name>
    <name type="common">Zebra mussel</name>
    <name type="synonym">Mytilus polymorpha</name>
    <dbReference type="NCBI Taxonomy" id="45954"/>
    <lineage>
        <taxon>Eukaryota</taxon>
        <taxon>Metazoa</taxon>
        <taxon>Spiralia</taxon>
        <taxon>Lophotrochozoa</taxon>
        <taxon>Mollusca</taxon>
        <taxon>Bivalvia</taxon>
        <taxon>Autobranchia</taxon>
        <taxon>Heteroconchia</taxon>
        <taxon>Euheterodonta</taxon>
        <taxon>Imparidentia</taxon>
        <taxon>Neoheterodontei</taxon>
        <taxon>Myida</taxon>
        <taxon>Dreissenoidea</taxon>
        <taxon>Dreissenidae</taxon>
        <taxon>Dreissena</taxon>
    </lineage>
</organism>
<feature type="transmembrane region" description="Helical" evidence="7">
    <location>
        <begin position="146"/>
        <end position="165"/>
    </location>
</feature>
<dbReference type="InterPro" id="IPR018629">
    <property type="entry name" value="XK-rel"/>
</dbReference>
<name>A0A9D4HBH7_DREPO</name>
<reference evidence="9" key="1">
    <citation type="journal article" date="2019" name="bioRxiv">
        <title>The Genome of the Zebra Mussel, Dreissena polymorpha: A Resource for Invasive Species Research.</title>
        <authorList>
            <person name="McCartney M.A."/>
            <person name="Auch B."/>
            <person name="Kono T."/>
            <person name="Mallez S."/>
            <person name="Zhang Y."/>
            <person name="Obille A."/>
            <person name="Becker A."/>
            <person name="Abrahante J.E."/>
            <person name="Garbe J."/>
            <person name="Badalamenti J.P."/>
            <person name="Herman A."/>
            <person name="Mangelson H."/>
            <person name="Liachko I."/>
            <person name="Sullivan S."/>
            <person name="Sone E.D."/>
            <person name="Koren S."/>
            <person name="Silverstein K.A.T."/>
            <person name="Beckman K.B."/>
            <person name="Gohl D.M."/>
        </authorList>
    </citation>
    <scope>NUCLEOTIDE SEQUENCE</scope>
    <source>
        <strain evidence="9">Duluth1</strain>
        <tissue evidence="9">Whole animal</tissue>
    </source>
</reference>
<evidence type="ECO:0000256" key="1">
    <source>
        <dbReference type="ARBA" id="ARBA00004651"/>
    </source>
</evidence>
<evidence type="ECO:0000313" key="10">
    <source>
        <dbReference type="Proteomes" id="UP000828390"/>
    </source>
</evidence>
<dbReference type="InterPro" id="IPR050895">
    <property type="entry name" value="XK-related_scramblase"/>
</dbReference>
<comment type="caution">
    <text evidence="9">The sequence shown here is derived from an EMBL/GenBank/DDBJ whole genome shotgun (WGS) entry which is preliminary data.</text>
</comment>
<accession>A0A9D4HBH7</accession>
<dbReference type="PANTHER" id="PTHR16024:SF6">
    <property type="entry name" value="XK-RELATED PROTEIN"/>
    <property type="match status" value="1"/>
</dbReference>
<feature type="compositionally biased region" description="Basic and acidic residues" evidence="8">
    <location>
        <begin position="645"/>
        <end position="668"/>
    </location>
</feature>
<evidence type="ECO:0000256" key="6">
    <source>
        <dbReference type="ARBA" id="ARBA00023136"/>
    </source>
</evidence>
<evidence type="ECO:0000256" key="8">
    <source>
        <dbReference type="SAM" id="MobiDB-lite"/>
    </source>
</evidence>
<comment type="similarity">
    <text evidence="2 7">Belongs to the XK family.</text>
</comment>
<keyword evidence="10" id="KW-1185">Reference proteome</keyword>
<dbReference type="Proteomes" id="UP000828390">
    <property type="component" value="Unassembled WGS sequence"/>
</dbReference>
<reference evidence="9" key="2">
    <citation type="submission" date="2020-11" db="EMBL/GenBank/DDBJ databases">
        <authorList>
            <person name="McCartney M.A."/>
            <person name="Auch B."/>
            <person name="Kono T."/>
            <person name="Mallez S."/>
            <person name="Becker A."/>
            <person name="Gohl D.M."/>
            <person name="Silverstein K.A.T."/>
            <person name="Koren S."/>
            <person name="Bechman K.B."/>
            <person name="Herman A."/>
            <person name="Abrahante J.E."/>
            <person name="Garbe J."/>
        </authorList>
    </citation>
    <scope>NUCLEOTIDE SEQUENCE</scope>
    <source>
        <strain evidence="9">Duluth1</strain>
        <tissue evidence="9">Whole animal</tissue>
    </source>
</reference>
<feature type="region of interest" description="Disordered" evidence="8">
    <location>
        <begin position="594"/>
        <end position="711"/>
    </location>
</feature>
<dbReference type="Pfam" id="PF09815">
    <property type="entry name" value="XK-related"/>
    <property type="match status" value="1"/>
</dbReference>
<keyword evidence="3" id="KW-1003">Cell membrane</keyword>
<protein>
    <recommendedName>
        <fullName evidence="7">XK-related protein</fullName>
    </recommendedName>
</protein>
<keyword evidence="4 7" id="KW-0812">Transmembrane</keyword>
<dbReference type="PANTHER" id="PTHR16024">
    <property type="entry name" value="XK-RELATED PROTEIN"/>
    <property type="match status" value="1"/>
</dbReference>
<dbReference type="GO" id="GO:0005886">
    <property type="term" value="C:plasma membrane"/>
    <property type="evidence" value="ECO:0007669"/>
    <property type="project" value="UniProtKB-SubCell"/>
</dbReference>
<dbReference type="EMBL" id="JAIWYP010000004">
    <property type="protein sequence ID" value="KAH3831985.1"/>
    <property type="molecule type" value="Genomic_DNA"/>
</dbReference>
<feature type="transmembrane region" description="Helical" evidence="7">
    <location>
        <begin position="279"/>
        <end position="297"/>
    </location>
</feature>
<feature type="transmembrane region" description="Helical" evidence="7">
    <location>
        <begin position="46"/>
        <end position="69"/>
    </location>
</feature>
<feature type="transmembrane region" description="Helical" evidence="7">
    <location>
        <begin position="198"/>
        <end position="215"/>
    </location>
</feature>
<feature type="compositionally biased region" description="Basic and acidic residues" evidence="8">
    <location>
        <begin position="690"/>
        <end position="704"/>
    </location>
</feature>
<gene>
    <name evidence="9" type="ORF">DPMN_105259</name>
</gene>
<feature type="transmembrane region" description="Helical" evidence="7">
    <location>
        <begin position="119"/>
        <end position="140"/>
    </location>
</feature>